<dbReference type="AlphaFoldDB" id="A0A319AW40"/>
<dbReference type="EMBL" id="KZ821642">
    <property type="protein sequence ID" value="PYH64577.1"/>
    <property type="molecule type" value="Genomic_DNA"/>
</dbReference>
<gene>
    <name evidence="2" type="ORF">BO88DRAFT_156229</name>
</gene>
<accession>A0A319AW40</accession>
<reference evidence="2" key="1">
    <citation type="submission" date="2016-12" db="EMBL/GenBank/DDBJ databases">
        <title>The genomes of Aspergillus section Nigri reveals drivers in fungal speciation.</title>
        <authorList>
            <consortium name="DOE Joint Genome Institute"/>
            <person name="Vesth T.C."/>
            <person name="Nybo J."/>
            <person name="Theobald S."/>
            <person name="Brandl J."/>
            <person name="Frisvad J.C."/>
            <person name="Nielsen K.F."/>
            <person name="Lyhne E.K."/>
            <person name="Kogle M.E."/>
            <person name="Kuo A."/>
            <person name="Riley R."/>
            <person name="Clum A."/>
            <person name="Nolan M."/>
            <person name="Lipzen A."/>
            <person name="Salamov A."/>
            <person name="Henrissat B."/>
            <person name="Wiebenga A."/>
            <person name="De Vries R.P."/>
            <person name="Grigoriev I.V."/>
            <person name="Mortensen U.H."/>
            <person name="Andersen M.R."/>
            <person name="Baker S.E."/>
        </authorList>
    </citation>
    <scope>NUCLEOTIDE SEQUENCE [LARGE SCALE GENOMIC DNA]</scope>
    <source>
        <strain evidence="2">CBS 113365</strain>
    </source>
</reference>
<name>A0A319AW40_ASPVC</name>
<dbReference type="GeneID" id="37206155"/>
<feature type="compositionally biased region" description="Basic residues" evidence="1">
    <location>
        <begin position="42"/>
        <end position="66"/>
    </location>
</feature>
<dbReference type="RefSeq" id="XP_025558371.1">
    <property type="nucleotide sequence ID" value="XM_025701563.1"/>
</dbReference>
<proteinExistence type="predicted"/>
<evidence type="ECO:0000256" key="1">
    <source>
        <dbReference type="SAM" id="MobiDB-lite"/>
    </source>
</evidence>
<organism evidence="2 3">
    <name type="scientific">Aspergillus vadensis (strain CBS 113365 / IMI 142717 / IBT 24658)</name>
    <dbReference type="NCBI Taxonomy" id="1448311"/>
    <lineage>
        <taxon>Eukaryota</taxon>
        <taxon>Fungi</taxon>
        <taxon>Dikarya</taxon>
        <taxon>Ascomycota</taxon>
        <taxon>Pezizomycotina</taxon>
        <taxon>Eurotiomycetes</taxon>
        <taxon>Eurotiomycetidae</taxon>
        <taxon>Eurotiales</taxon>
        <taxon>Aspergillaceae</taxon>
        <taxon>Aspergillus</taxon>
        <taxon>Aspergillus subgen. Circumdati</taxon>
    </lineage>
</organism>
<sequence>MLRLSSIYTVHGHAEVARVSQVDGYLGPKCHSSSTLLNRRAMGPKKKRKGEKRKRNEGKKEQRGKKPTPPSDPPTCGHSRLSRLDQTYIPRTPYHHYS</sequence>
<feature type="region of interest" description="Disordered" evidence="1">
    <location>
        <begin position="25"/>
        <end position="98"/>
    </location>
</feature>
<protein>
    <submittedName>
        <fullName evidence="2">Uncharacterized protein</fullName>
    </submittedName>
</protein>
<dbReference type="Proteomes" id="UP000248405">
    <property type="component" value="Unassembled WGS sequence"/>
</dbReference>
<keyword evidence="3" id="KW-1185">Reference proteome</keyword>
<evidence type="ECO:0000313" key="3">
    <source>
        <dbReference type="Proteomes" id="UP000248405"/>
    </source>
</evidence>
<evidence type="ECO:0000313" key="2">
    <source>
        <dbReference type="EMBL" id="PYH64577.1"/>
    </source>
</evidence>